<dbReference type="AlphaFoldDB" id="A0A1Y2AH61"/>
<organism evidence="2 3">
    <name type="scientific">Naematelia encephala</name>
    <dbReference type="NCBI Taxonomy" id="71784"/>
    <lineage>
        <taxon>Eukaryota</taxon>
        <taxon>Fungi</taxon>
        <taxon>Dikarya</taxon>
        <taxon>Basidiomycota</taxon>
        <taxon>Agaricomycotina</taxon>
        <taxon>Tremellomycetes</taxon>
        <taxon>Tremellales</taxon>
        <taxon>Naemateliaceae</taxon>
        <taxon>Naematelia</taxon>
    </lineage>
</organism>
<evidence type="ECO:0000313" key="3">
    <source>
        <dbReference type="Proteomes" id="UP000193986"/>
    </source>
</evidence>
<name>A0A1Y2AH61_9TREE</name>
<feature type="region of interest" description="Disordered" evidence="1">
    <location>
        <begin position="1"/>
        <end position="32"/>
    </location>
</feature>
<dbReference type="Proteomes" id="UP000193986">
    <property type="component" value="Unassembled WGS sequence"/>
</dbReference>
<gene>
    <name evidence="2" type="ORF">BCR39DRAFT_48985</name>
</gene>
<protein>
    <submittedName>
        <fullName evidence="2">Uncharacterized protein</fullName>
    </submittedName>
</protein>
<proteinExistence type="predicted"/>
<sequence length="192" mass="20455">MADLTPPRNDSNDSTVERPRVEASTPSTAPTPIRSAWSCFSNAFRRPTPGPAHTTMLLAITAVYLTWNPSPTSMDPSLALTGGSIRTNDHTAPLPESTCSVRTSTDTGGNCEAMGGSGDSFNVCPNRDNSEQHEEMFDPSSNTGTGANGSFSQRDLDTITMGIKGMEFQQVQVRMTAEEGQCSDGDGDEDEV</sequence>
<evidence type="ECO:0000313" key="2">
    <source>
        <dbReference type="EMBL" id="ORY21901.1"/>
    </source>
</evidence>
<feature type="compositionally biased region" description="Polar residues" evidence="1">
    <location>
        <begin position="139"/>
        <end position="150"/>
    </location>
</feature>
<evidence type="ECO:0000256" key="1">
    <source>
        <dbReference type="SAM" id="MobiDB-lite"/>
    </source>
</evidence>
<accession>A0A1Y2AH61</accession>
<reference evidence="2 3" key="1">
    <citation type="submission" date="2016-07" db="EMBL/GenBank/DDBJ databases">
        <title>Pervasive Adenine N6-methylation of Active Genes in Fungi.</title>
        <authorList>
            <consortium name="DOE Joint Genome Institute"/>
            <person name="Mondo S.J."/>
            <person name="Dannebaum R.O."/>
            <person name="Kuo R.C."/>
            <person name="Labutti K."/>
            <person name="Haridas S."/>
            <person name="Kuo A."/>
            <person name="Salamov A."/>
            <person name="Ahrendt S.R."/>
            <person name="Lipzen A."/>
            <person name="Sullivan W."/>
            <person name="Andreopoulos W.B."/>
            <person name="Clum A."/>
            <person name="Lindquist E."/>
            <person name="Daum C."/>
            <person name="Ramamoorthy G.K."/>
            <person name="Gryganskyi A."/>
            <person name="Culley D."/>
            <person name="Magnuson J.K."/>
            <person name="James T.Y."/>
            <person name="O'Malley M.A."/>
            <person name="Stajich J.E."/>
            <person name="Spatafora J.W."/>
            <person name="Visel A."/>
            <person name="Grigoriev I.V."/>
        </authorList>
    </citation>
    <scope>NUCLEOTIDE SEQUENCE [LARGE SCALE GENOMIC DNA]</scope>
    <source>
        <strain evidence="2 3">68-887.2</strain>
    </source>
</reference>
<dbReference type="InParanoid" id="A0A1Y2AH61"/>
<dbReference type="EMBL" id="MCFC01000102">
    <property type="protein sequence ID" value="ORY21901.1"/>
    <property type="molecule type" value="Genomic_DNA"/>
</dbReference>
<comment type="caution">
    <text evidence="2">The sequence shown here is derived from an EMBL/GenBank/DDBJ whole genome shotgun (WGS) entry which is preliminary data.</text>
</comment>
<keyword evidence="3" id="KW-1185">Reference proteome</keyword>
<feature type="region of interest" description="Disordered" evidence="1">
    <location>
        <begin position="128"/>
        <end position="150"/>
    </location>
</feature>